<comment type="similarity">
    <text evidence="1">Belongs to the inositol monophosphatase superfamily.</text>
</comment>
<gene>
    <name evidence="6" type="ORF">C8D86_102116</name>
</gene>
<accession>A0A370GYF4</accession>
<keyword evidence="3" id="KW-0378">Hydrolase</keyword>
<evidence type="ECO:0000256" key="4">
    <source>
        <dbReference type="ARBA" id="ARBA00022842"/>
    </source>
</evidence>
<dbReference type="SUPFAM" id="SSF56655">
    <property type="entry name" value="Carbohydrate phosphatase"/>
    <property type="match status" value="1"/>
</dbReference>
<dbReference type="PRINTS" id="PR00377">
    <property type="entry name" value="IMPHPHTASES"/>
</dbReference>
<dbReference type="AlphaFoldDB" id="A0A370GYF4"/>
<dbReference type="GO" id="GO:0006020">
    <property type="term" value="P:inositol metabolic process"/>
    <property type="evidence" value="ECO:0007669"/>
    <property type="project" value="TreeGrafter"/>
</dbReference>
<dbReference type="EMBL" id="QQAX01000002">
    <property type="protein sequence ID" value="RDI48687.1"/>
    <property type="molecule type" value="Genomic_DNA"/>
</dbReference>
<dbReference type="CDD" id="cd01638">
    <property type="entry name" value="CysQ"/>
    <property type="match status" value="1"/>
</dbReference>
<evidence type="ECO:0000256" key="1">
    <source>
        <dbReference type="ARBA" id="ARBA00009759"/>
    </source>
</evidence>
<keyword evidence="7" id="KW-1185">Reference proteome</keyword>
<evidence type="ECO:0000313" key="6">
    <source>
        <dbReference type="EMBL" id="RDI48687.1"/>
    </source>
</evidence>
<feature type="binding site" evidence="5">
    <location>
        <position position="203"/>
    </location>
    <ligand>
        <name>Mg(2+)</name>
        <dbReference type="ChEBI" id="CHEBI:18420"/>
        <label>1</label>
        <note>catalytic</note>
    </ligand>
</feature>
<feature type="binding site" evidence="5">
    <location>
        <position position="85"/>
    </location>
    <ligand>
        <name>Mg(2+)</name>
        <dbReference type="ChEBI" id="CHEBI:18420"/>
        <label>1</label>
        <note>catalytic</note>
    </ligand>
</feature>
<dbReference type="InterPro" id="IPR000760">
    <property type="entry name" value="Inositol_monophosphatase-like"/>
</dbReference>
<feature type="binding site" evidence="5">
    <location>
        <position position="65"/>
    </location>
    <ligand>
        <name>Mg(2+)</name>
        <dbReference type="ChEBI" id="CHEBI:18420"/>
        <label>1</label>
        <note>catalytic</note>
    </ligand>
</feature>
<dbReference type="GO" id="GO:0008934">
    <property type="term" value="F:inositol monophosphate 1-phosphatase activity"/>
    <property type="evidence" value="ECO:0007669"/>
    <property type="project" value="TreeGrafter"/>
</dbReference>
<dbReference type="Pfam" id="PF00459">
    <property type="entry name" value="Inositol_P"/>
    <property type="match status" value="1"/>
</dbReference>
<evidence type="ECO:0000256" key="5">
    <source>
        <dbReference type="PIRSR" id="PIRSR600760-2"/>
    </source>
</evidence>
<dbReference type="Gene3D" id="3.30.540.10">
    <property type="entry name" value="Fructose-1,6-Bisphosphatase, subunit A, domain 1"/>
    <property type="match status" value="1"/>
</dbReference>
<comment type="caution">
    <text evidence="6">The sequence shown here is derived from an EMBL/GenBank/DDBJ whole genome shotgun (WGS) entry which is preliminary data.</text>
</comment>
<comment type="cofactor">
    <cofactor evidence="5">
        <name>Mg(2+)</name>
        <dbReference type="ChEBI" id="CHEBI:18420"/>
    </cofactor>
</comment>
<keyword evidence="4 5" id="KW-0460">Magnesium</keyword>
<organism evidence="6 7">
    <name type="scientific">Aquicella lusitana</name>
    <dbReference type="NCBI Taxonomy" id="254246"/>
    <lineage>
        <taxon>Bacteria</taxon>
        <taxon>Pseudomonadati</taxon>
        <taxon>Pseudomonadota</taxon>
        <taxon>Gammaproteobacteria</taxon>
        <taxon>Legionellales</taxon>
        <taxon>Coxiellaceae</taxon>
        <taxon>Aquicella</taxon>
    </lineage>
</organism>
<dbReference type="InterPro" id="IPR020583">
    <property type="entry name" value="Inositol_monoP_metal-BS"/>
</dbReference>
<dbReference type="RefSeq" id="WP_114833491.1">
    <property type="nucleotide sequence ID" value="NZ_LR699114.1"/>
</dbReference>
<feature type="binding site" evidence="5">
    <location>
        <position position="86"/>
    </location>
    <ligand>
        <name>Mg(2+)</name>
        <dbReference type="ChEBI" id="CHEBI:18420"/>
        <label>1</label>
        <note>catalytic</note>
    </ligand>
</feature>
<name>A0A370GYF4_9COXI</name>
<evidence type="ECO:0000313" key="7">
    <source>
        <dbReference type="Proteomes" id="UP000254720"/>
    </source>
</evidence>
<sequence length="256" mass="28083">MTNELKALREAVLEAGEAILGLQKTGFTVAKKANNDIVTKADLLANEILKTQLCGQFPAIGWLSEESVDDSSRLECERVWVVDPIDGTKEYAYGIPEYAISVALVEKGKPVLSAVFNPATNEFFHAIKNEGAWLNNQKIVCTPDVTSNPFLLLASRSEYKRGEWERFQQHQIKQVGSIAYKLALIAAGQGDATWSLGPKNEWDIAAGVLLVQEAQGRVTDKKKGEFIFNRHEVKVDGIIAAAATAYERIFALSEGG</sequence>
<keyword evidence="2 5" id="KW-0479">Metal-binding</keyword>
<dbReference type="GO" id="GO:0007165">
    <property type="term" value="P:signal transduction"/>
    <property type="evidence" value="ECO:0007669"/>
    <property type="project" value="TreeGrafter"/>
</dbReference>
<dbReference type="OrthoDB" id="9785695at2"/>
<evidence type="ECO:0000256" key="2">
    <source>
        <dbReference type="ARBA" id="ARBA00022723"/>
    </source>
</evidence>
<dbReference type="GO" id="GO:0046872">
    <property type="term" value="F:metal ion binding"/>
    <property type="evidence" value="ECO:0007669"/>
    <property type="project" value="UniProtKB-KW"/>
</dbReference>
<feature type="binding site" evidence="5">
    <location>
        <position position="83"/>
    </location>
    <ligand>
        <name>Mg(2+)</name>
        <dbReference type="ChEBI" id="CHEBI:18420"/>
        <label>1</label>
        <note>catalytic</note>
    </ligand>
</feature>
<proteinExistence type="inferred from homology"/>
<dbReference type="PROSITE" id="PS00629">
    <property type="entry name" value="IMP_1"/>
    <property type="match status" value="1"/>
</dbReference>
<reference evidence="6 7" key="1">
    <citation type="submission" date="2018-07" db="EMBL/GenBank/DDBJ databases">
        <title>Genomic Encyclopedia of Type Strains, Phase IV (KMG-IV): sequencing the most valuable type-strain genomes for metagenomic binning, comparative biology and taxonomic classification.</title>
        <authorList>
            <person name="Goeker M."/>
        </authorList>
    </citation>
    <scope>NUCLEOTIDE SEQUENCE [LARGE SCALE GENOMIC DNA]</scope>
    <source>
        <strain evidence="6 7">DSM 16500</strain>
    </source>
</reference>
<dbReference type="PANTHER" id="PTHR20854">
    <property type="entry name" value="INOSITOL MONOPHOSPHATASE"/>
    <property type="match status" value="1"/>
</dbReference>
<protein>
    <submittedName>
        <fullName evidence="6">3'(2'),5'-bisphosphate nucleotidase</fullName>
    </submittedName>
</protein>
<evidence type="ECO:0000256" key="3">
    <source>
        <dbReference type="ARBA" id="ARBA00022801"/>
    </source>
</evidence>
<dbReference type="Gene3D" id="3.40.190.80">
    <property type="match status" value="1"/>
</dbReference>
<dbReference type="PANTHER" id="PTHR20854:SF4">
    <property type="entry name" value="INOSITOL-1-MONOPHOSPHATASE-RELATED"/>
    <property type="match status" value="1"/>
</dbReference>
<dbReference type="Proteomes" id="UP000254720">
    <property type="component" value="Unassembled WGS sequence"/>
</dbReference>